<evidence type="ECO:0000313" key="3">
    <source>
        <dbReference type="EMBL" id="RZS57110.1"/>
    </source>
</evidence>
<dbReference type="PROSITE" id="PS51257">
    <property type="entry name" value="PROKAR_LIPOPROTEIN"/>
    <property type="match status" value="1"/>
</dbReference>
<feature type="domain" description="DUF4384" evidence="2">
    <location>
        <begin position="69"/>
        <end position="147"/>
    </location>
</feature>
<feature type="signal peptide" evidence="1">
    <location>
        <begin position="1"/>
        <end position="36"/>
    </location>
</feature>
<feature type="chain" id="PRO_5020837746" evidence="1">
    <location>
        <begin position="37"/>
        <end position="180"/>
    </location>
</feature>
<gene>
    <name evidence="3" type="ORF">EV685_1674</name>
</gene>
<proteinExistence type="predicted"/>
<protein>
    <submittedName>
        <fullName evidence="3">Uncharacterized protein DUF4384</fullName>
    </submittedName>
</protein>
<sequence length="180" mass="18538">MNFPALRPLFTVGLLTLAGLCSLLTGCAATSSAAPAANVATASVQQLDTVLRGAASNRPVSLQLSTNQVRTGDTLGVQLRATRGGHAYLFQLGTDGKTLSMVFPNAVDGANHLAPDTTLVLPRETWRMTARGPAGLGYMLAVVTDQPLDLLALQAQVQSGKLEIAGAYGAGLAALREVAP</sequence>
<dbReference type="RefSeq" id="WP_165396747.1">
    <property type="nucleotide sequence ID" value="NZ_SGWV01000008.1"/>
</dbReference>
<accession>A0A4V2EWT5</accession>
<name>A0A4V2EWT5_9BURK</name>
<dbReference type="AlphaFoldDB" id="A0A4V2EWT5"/>
<organism evidence="3 4">
    <name type="scientific">Sphaerotilus mobilis</name>
    <dbReference type="NCBI Taxonomy" id="47994"/>
    <lineage>
        <taxon>Bacteria</taxon>
        <taxon>Pseudomonadati</taxon>
        <taxon>Pseudomonadota</taxon>
        <taxon>Betaproteobacteria</taxon>
        <taxon>Burkholderiales</taxon>
        <taxon>Sphaerotilaceae</taxon>
        <taxon>Sphaerotilus</taxon>
    </lineage>
</organism>
<evidence type="ECO:0000256" key="1">
    <source>
        <dbReference type="SAM" id="SignalP"/>
    </source>
</evidence>
<dbReference type="Proteomes" id="UP000293433">
    <property type="component" value="Unassembled WGS sequence"/>
</dbReference>
<dbReference type="InterPro" id="IPR025493">
    <property type="entry name" value="DUF4384"/>
</dbReference>
<keyword evidence="1" id="KW-0732">Signal</keyword>
<keyword evidence="4" id="KW-1185">Reference proteome</keyword>
<dbReference type="Pfam" id="PF14326">
    <property type="entry name" value="DUF4384"/>
    <property type="match status" value="1"/>
</dbReference>
<evidence type="ECO:0000313" key="4">
    <source>
        <dbReference type="Proteomes" id="UP000293433"/>
    </source>
</evidence>
<dbReference type="EMBL" id="SGWV01000008">
    <property type="protein sequence ID" value="RZS57110.1"/>
    <property type="molecule type" value="Genomic_DNA"/>
</dbReference>
<evidence type="ECO:0000259" key="2">
    <source>
        <dbReference type="Pfam" id="PF14326"/>
    </source>
</evidence>
<comment type="caution">
    <text evidence="3">The sequence shown here is derived from an EMBL/GenBank/DDBJ whole genome shotgun (WGS) entry which is preliminary data.</text>
</comment>
<reference evidence="3 4" key="1">
    <citation type="submission" date="2019-02" db="EMBL/GenBank/DDBJ databases">
        <title>Genomic Encyclopedia of Type Strains, Phase IV (KMG-IV): sequencing the most valuable type-strain genomes for metagenomic binning, comparative biology and taxonomic classification.</title>
        <authorList>
            <person name="Goeker M."/>
        </authorList>
    </citation>
    <scope>NUCLEOTIDE SEQUENCE [LARGE SCALE GENOMIC DNA]</scope>
    <source>
        <strain evidence="3 4">DSM 10617</strain>
    </source>
</reference>